<name>A0ACC0UDR6_9AGAM</name>
<evidence type="ECO:0000313" key="2">
    <source>
        <dbReference type="Proteomes" id="UP001207468"/>
    </source>
</evidence>
<dbReference type="EMBL" id="JAGFNK010000054">
    <property type="protein sequence ID" value="KAI9509870.1"/>
    <property type="molecule type" value="Genomic_DNA"/>
</dbReference>
<proteinExistence type="predicted"/>
<gene>
    <name evidence="1" type="ORF">F5148DRAFT_1184248</name>
</gene>
<protein>
    <submittedName>
        <fullName evidence="1">Uncharacterized protein</fullName>
    </submittedName>
</protein>
<keyword evidence="2" id="KW-1185">Reference proteome</keyword>
<dbReference type="Proteomes" id="UP001207468">
    <property type="component" value="Unassembled WGS sequence"/>
</dbReference>
<accession>A0ACC0UDR6</accession>
<reference evidence="1" key="1">
    <citation type="submission" date="2021-03" db="EMBL/GenBank/DDBJ databases">
        <title>Evolutionary priming and transition to the ectomycorrhizal habit in an iconic lineage of mushroom-forming fungi: is preadaptation a requirement?</title>
        <authorList>
            <consortium name="DOE Joint Genome Institute"/>
            <person name="Looney B.P."/>
            <person name="Miyauchi S."/>
            <person name="Morin E."/>
            <person name="Drula E."/>
            <person name="Courty P.E."/>
            <person name="Chicoki N."/>
            <person name="Fauchery L."/>
            <person name="Kohler A."/>
            <person name="Kuo A."/>
            <person name="LaButti K."/>
            <person name="Pangilinan J."/>
            <person name="Lipzen A."/>
            <person name="Riley R."/>
            <person name="Andreopoulos W."/>
            <person name="He G."/>
            <person name="Johnson J."/>
            <person name="Barry K.W."/>
            <person name="Grigoriev I.V."/>
            <person name="Nagy L."/>
            <person name="Hibbett D."/>
            <person name="Henrissat B."/>
            <person name="Matheny P.B."/>
            <person name="Labbe J."/>
            <person name="Martin A.F."/>
        </authorList>
    </citation>
    <scope>NUCLEOTIDE SEQUENCE</scope>
    <source>
        <strain evidence="1">BPL698</strain>
    </source>
</reference>
<evidence type="ECO:0000313" key="1">
    <source>
        <dbReference type="EMBL" id="KAI9509870.1"/>
    </source>
</evidence>
<organism evidence="1 2">
    <name type="scientific">Russula earlei</name>
    <dbReference type="NCBI Taxonomy" id="71964"/>
    <lineage>
        <taxon>Eukaryota</taxon>
        <taxon>Fungi</taxon>
        <taxon>Dikarya</taxon>
        <taxon>Basidiomycota</taxon>
        <taxon>Agaricomycotina</taxon>
        <taxon>Agaricomycetes</taxon>
        <taxon>Russulales</taxon>
        <taxon>Russulaceae</taxon>
        <taxon>Russula</taxon>
    </lineage>
</organism>
<comment type="caution">
    <text evidence="1">The sequence shown here is derived from an EMBL/GenBank/DDBJ whole genome shotgun (WGS) entry which is preliminary data.</text>
</comment>
<sequence length="155" mass="17604">MQAIHNTTHIHYTPTFITNNSGRNARRHADGAQVDPPRAERALAATTYVTPFIQFGFFALSRWLRNFFFFFSELIRLHLDRPAHPSGGTGDGCACRVHPHHRHQLRPLADRRPGPDFPRFLHHPPRKRACLMTPVKIPSPKASPMGSWEAKGTAR</sequence>